<evidence type="ECO:0000313" key="2">
    <source>
        <dbReference type="EMBL" id="GAA0225426.1"/>
    </source>
</evidence>
<reference evidence="2 3" key="1">
    <citation type="journal article" date="2019" name="Int. J. Syst. Evol. Microbiol.">
        <title>The Global Catalogue of Microorganisms (GCM) 10K type strain sequencing project: providing services to taxonomists for standard genome sequencing and annotation.</title>
        <authorList>
            <consortium name="The Broad Institute Genomics Platform"/>
            <consortium name="The Broad Institute Genome Sequencing Center for Infectious Disease"/>
            <person name="Wu L."/>
            <person name="Ma J."/>
        </authorList>
    </citation>
    <scope>NUCLEOTIDE SEQUENCE [LARGE SCALE GENOMIC DNA]</scope>
    <source>
        <strain evidence="2 3">JCM 10425</strain>
    </source>
</reference>
<accession>A0ABN0TMI1</accession>
<keyword evidence="1" id="KW-1133">Transmembrane helix</keyword>
<keyword evidence="3" id="KW-1185">Reference proteome</keyword>
<dbReference type="Proteomes" id="UP001500967">
    <property type="component" value="Unassembled WGS sequence"/>
</dbReference>
<feature type="transmembrane region" description="Helical" evidence="1">
    <location>
        <begin position="37"/>
        <end position="53"/>
    </location>
</feature>
<name>A0ABN0TMI1_9ACTN</name>
<sequence>MCDALSPRRNRMPAVVVVVVILSSVTAVDHAVALGGSALSALVAVIGSLALLAEATTRFAALSLDC</sequence>
<protein>
    <submittedName>
        <fullName evidence="2">Uncharacterized protein</fullName>
    </submittedName>
</protein>
<proteinExistence type="predicted"/>
<organism evidence="2 3">
    <name type="scientific">Cryptosporangium japonicum</name>
    <dbReference type="NCBI Taxonomy" id="80872"/>
    <lineage>
        <taxon>Bacteria</taxon>
        <taxon>Bacillati</taxon>
        <taxon>Actinomycetota</taxon>
        <taxon>Actinomycetes</taxon>
        <taxon>Cryptosporangiales</taxon>
        <taxon>Cryptosporangiaceae</taxon>
        <taxon>Cryptosporangium</taxon>
    </lineage>
</organism>
<comment type="caution">
    <text evidence="2">The sequence shown here is derived from an EMBL/GenBank/DDBJ whole genome shotgun (WGS) entry which is preliminary data.</text>
</comment>
<keyword evidence="1" id="KW-0812">Transmembrane</keyword>
<evidence type="ECO:0000313" key="3">
    <source>
        <dbReference type="Proteomes" id="UP001500967"/>
    </source>
</evidence>
<keyword evidence="1" id="KW-0472">Membrane</keyword>
<evidence type="ECO:0000256" key="1">
    <source>
        <dbReference type="SAM" id="Phobius"/>
    </source>
</evidence>
<dbReference type="EMBL" id="BAAAGX010000004">
    <property type="protein sequence ID" value="GAA0225426.1"/>
    <property type="molecule type" value="Genomic_DNA"/>
</dbReference>
<gene>
    <name evidence="2" type="ORF">GCM10009539_08370</name>
</gene>